<name>A0AAN8EAE9_9EURO</name>
<evidence type="ECO:0000256" key="4">
    <source>
        <dbReference type="ARBA" id="ARBA00034706"/>
    </source>
</evidence>
<dbReference type="SUPFAM" id="SSF51161">
    <property type="entry name" value="Trimeric LpxA-like enzymes"/>
    <property type="match status" value="1"/>
</dbReference>
<organism evidence="7 8">
    <name type="scientific">Knufia fluminis</name>
    <dbReference type="NCBI Taxonomy" id="191047"/>
    <lineage>
        <taxon>Eukaryota</taxon>
        <taxon>Fungi</taxon>
        <taxon>Dikarya</taxon>
        <taxon>Ascomycota</taxon>
        <taxon>Pezizomycotina</taxon>
        <taxon>Eurotiomycetes</taxon>
        <taxon>Chaetothyriomycetidae</taxon>
        <taxon>Chaetothyriales</taxon>
        <taxon>Trichomeriaceae</taxon>
        <taxon>Knufia</taxon>
    </lineage>
</organism>
<comment type="subcellular location">
    <subcellularLocation>
        <location evidence="1">Cytoplasm</location>
        <location evidence="1">Cytoskeleton</location>
    </subcellularLocation>
</comment>
<dbReference type="GO" id="GO:0005869">
    <property type="term" value="C:dynactin complex"/>
    <property type="evidence" value="ECO:0007669"/>
    <property type="project" value="TreeGrafter"/>
</dbReference>
<dbReference type="PANTHER" id="PTHR46126">
    <property type="entry name" value="DYNACTIN SUBUNIT 5"/>
    <property type="match status" value="1"/>
</dbReference>
<keyword evidence="2" id="KW-0963">Cytoplasm</keyword>
<evidence type="ECO:0000256" key="3">
    <source>
        <dbReference type="ARBA" id="ARBA00023212"/>
    </source>
</evidence>
<accession>A0AAN8EAE9</accession>
<feature type="region of interest" description="Disordered" evidence="6">
    <location>
        <begin position="53"/>
        <end position="79"/>
    </location>
</feature>
<dbReference type="InterPro" id="IPR011004">
    <property type="entry name" value="Trimer_LpxA-like_sf"/>
</dbReference>
<dbReference type="InterPro" id="IPR047125">
    <property type="entry name" value="DCTN5"/>
</dbReference>
<proteinExistence type="inferred from homology"/>
<evidence type="ECO:0000313" key="7">
    <source>
        <dbReference type="EMBL" id="KAK5949998.1"/>
    </source>
</evidence>
<reference evidence="7 8" key="1">
    <citation type="submission" date="2022-12" db="EMBL/GenBank/DDBJ databases">
        <title>Genomic features and morphological characterization of a novel Knufia sp. strain isolated from spacecraft assembly facility.</title>
        <authorList>
            <person name="Teixeira M."/>
            <person name="Chander A.M."/>
            <person name="Stajich J.E."/>
            <person name="Venkateswaran K."/>
        </authorList>
    </citation>
    <scope>NUCLEOTIDE SEQUENCE [LARGE SCALE GENOMIC DNA]</scope>
    <source>
        <strain evidence="7 8">FJI-L2-BK-P2</strain>
    </source>
</reference>
<dbReference type="PANTHER" id="PTHR46126:SF1">
    <property type="entry name" value="DYNACTIN SUBUNIT 5"/>
    <property type="match status" value="1"/>
</dbReference>
<dbReference type="Gene3D" id="2.160.10.10">
    <property type="entry name" value="Hexapeptide repeat proteins"/>
    <property type="match status" value="1"/>
</dbReference>
<evidence type="ECO:0000256" key="2">
    <source>
        <dbReference type="ARBA" id="ARBA00022490"/>
    </source>
</evidence>
<feature type="compositionally biased region" description="Low complexity" evidence="6">
    <location>
        <begin position="67"/>
        <end position="79"/>
    </location>
</feature>
<comment type="caution">
    <text evidence="7">The sequence shown here is derived from an EMBL/GenBank/DDBJ whole genome shotgun (WGS) entry which is preliminary data.</text>
</comment>
<sequence>MSSKSKSAPKGEYIETETGNKISRLAQIVGAKHIVLAGKCVVQQGTVIRGDLIRPTQPQKSTDSLDPKAAAAKKPSQPSSVSLGRYVFVSPYCTLHPPSRIDRTKTPDGKVGEGQLTYYPLRIADHVFIGPNSHVRAAEIRSNVHIGSNVSIGNFVVIKENVKILDGAVLPANSIWASNSVIAGGPARVVGEIGEGWGGGGGSAGGMGGDELVGVRSRERWGAVGNKR</sequence>
<evidence type="ECO:0000313" key="8">
    <source>
        <dbReference type="Proteomes" id="UP001316803"/>
    </source>
</evidence>
<dbReference type="AlphaFoldDB" id="A0AAN8EAE9"/>
<dbReference type="Proteomes" id="UP001316803">
    <property type="component" value="Unassembled WGS sequence"/>
</dbReference>
<dbReference type="Pfam" id="PF21711">
    <property type="entry name" value="DCTN5"/>
    <property type="match status" value="1"/>
</dbReference>
<keyword evidence="3" id="KW-0206">Cytoskeleton</keyword>
<gene>
    <name evidence="7" type="ORF">OHC33_008959</name>
</gene>
<evidence type="ECO:0000256" key="5">
    <source>
        <dbReference type="ARBA" id="ARBA00034865"/>
    </source>
</evidence>
<dbReference type="EMBL" id="JAKLMC020000030">
    <property type="protein sequence ID" value="KAK5949998.1"/>
    <property type="molecule type" value="Genomic_DNA"/>
</dbReference>
<protein>
    <recommendedName>
        <fullName evidence="5">Dynactin subunit 5</fullName>
    </recommendedName>
</protein>
<keyword evidence="8" id="KW-1185">Reference proteome</keyword>
<evidence type="ECO:0000256" key="6">
    <source>
        <dbReference type="SAM" id="MobiDB-lite"/>
    </source>
</evidence>
<comment type="similarity">
    <text evidence="4">Belongs to the dynactin subunits 5/6 family. Dynactin subunit 5 subfamily.</text>
</comment>
<evidence type="ECO:0000256" key="1">
    <source>
        <dbReference type="ARBA" id="ARBA00004245"/>
    </source>
</evidence>